<feature type="region of interest" description="Disordered" evidence="1">
    <location>
        <begin position="3890"/>
        <end position="3918"/>
    </location>
</feature>
<sequence length="5137" mass="615445">MDRSCKECNVRISRDSAHDEYDNKDLVHIYRKPMINKSVFLKRSEKKYHPINKHVINSYNIFPYGGIYYHDIIIKDVLKFFYKNNDKRNSYSNYLLHPERESSNYVYLGAGIMREEQNKKNKEKNKMVFIFFINEILLKRLRRNNLRKRRIRRVGKGEQNENINIINSNNNNNNNINCSNNDQMYCPSRQGDIKEEDGNKEKKKNIINNKCNNNNNNNDESCFVRNVEENVKEVNKKNVLLSSSSSLNRNKNYVKEYKKKRSNIKRLQDIDNILNEQSNNKHTFIRTKSSLFYEDIKTKEGGTCTDVNRNKKNTSMNSFFSDWKNIEENNTNIINDIINEEIYVNKSTTLDSLYNKESSNDRERLCDKRSGGKKRDHYEYEYYDDYGDDYVDDYVDDYGDDCSDDYGDDYELHGQPNKVYKKGTYGPSEKQNVYTDKNNIFLLNILHHQNNVYSVKWKESSYEEFSILVSICYDGYMYIWKEHMNCNNKFTFISICRIYILYFENLIQNIKWYWIKKNEENEENYNFLFNNKNINLSKNEYLIVYGSKNDLLDNKDNYYNNFICTQKNKMKNCIYYNEFKSNHNNDDHNGDHNNDDYNNDHNNNLYYSDIKDFMVFSIYGIFNIYDNNIHIKNILNHENIPLHINFNHILDAKLEYNLMNTSLISVYTDDTYSPVNEYNIKYGKWKIKKIIDHSIIINNSKSPQHLNYINTQNNNIINHQCYDKTFSPLSYYIQNNKHLNNKQNDFILFEKLFNTINNLMPPFSIKISTYNKDFYKIFIKPSDIWIKKKKSISIRYFVDYKNLLLQPSQKKNYKHHKQNNYHHYHHYHHYHRYHNFNNIKKNNNMFKYKHMQYDLQFNIYHNILVILNKINNKMYLYDVVGSLKKKNINNNNKKNKKKKKNYYSFNQDTNIHTQPLENSNTYENNMNKNNIYEYHMNSDINSNHVNANHLLNKNVTQNIQSTQLSSNINTNYVPHRNNNLQMYEQNNLNNQTIYNTQRNNNFVLSSNQLDYINEHNNNDACGDTSLYKTNSCGKHNIKCNKRLQKNTQFYSLICCLNSIYIDNYYILKYKGYDFLNNKTHFIYSYVYKFSTFYDNVKKNKNLYVSTSEILEKKHLIPLVYKCKMIESFDSFFLLLCIDKNKEHVFALKSEKMNIVNNIKMICIFDDYSSYIQPFNVNKKNHTLYNKNVNTKIKLDNNIYINKVKSDILLIEGHKEINIIDYVIDDFYIYNKNIEHNLLLIIKYVYTVHKNNNLHNKKKKKEIYLLTISTIDICKDSFIYLNLKLKNMFTFFNPIKNNKFLFSYYTLSFQNIILFVTNHNLILKDKGNYNFNEECAYDDSDEDDEYEDGHGEYKERHDTNNMHNVNKIKTNNSKNVTINNNNINSNSNKFSNFISRAFNTSHTFSDKHNSNSKESNKNKQTNSGCTTRKNKNAVNLYFLCTKKGSVVHFMQIQNILKLVNILLYNSYILFITNKNIHILNLNNLYNNLIYQEKVNHFKLNKSYSNVNELTHTINQENVLSKSEKQSNWLVTFSFPDLLRGKTTQIYMTSAGKKNVHFIVISFMLMDQGVYDMSDKMNRNELYGNEEIVRKYNKNYGNDFCYKSVVLYNNACDDEEWNILKYENNNIFIYSKHSLFLYGNKLLILKDKFKKHILNLYKLDVLNGDDYKEEGILKEKGKNKETVIKSVNNMNKIYSVNNFHYNNTKLVFYHPILLLNYIKMGLFSHVHLSLKLLLHILLNIFYKEKTTYNIKKNCALRFVMENKKLEMTHYNYQDICCSVQKSQFLYDLNFIHGEIYNLYKNKKESLYSSNNLPRDDKNYLTKEKLEQKDQEKENKDKSIYLFENESISLDDFNLNSDSDDDNNDNNKEEAEKKNNKMNNNNNNNNNKNKDYDDDDDDDDDDNSLLSDDEDKPSELSNPDNNYNNDEKKLKEYLKYSNVINYELSIEEIKMLQILLLHINVPRLNNFFQLILYCMLNAFYYNMDYVCEEAQKYINKENKENSDDDNYNNEIYSDNDHHHNDDNQNDDEEKKGYKICHCEHFNFNLQKEKITYENIHIYEYINNINNNDLVNNINYEDKNLLCINLNKNNLSSCLLFFFRFYINCLMLLNINIDIDYEYVHLFHFISIEDVGKEIYKYAENILTHYTHYFDISVNEDDLFSINLFNKKTYLKIIPLIKKKKHNINSFCATSPLNNKKDNTYDTLDELSNKKENNNNNKLNNIFLEKIHKSDIILEYVLKYNLFIFFKRLQLFYFMNTKKDLLFIYDILLNRTIKKINTINIEDKEKQNELNECMDFLALLYIAKNEKSKLMLFYKIKKQNKIYDFLSNNFKTERWLKALMNNAYKLMQIKRYYLATAFFILSGDIKDAIDVIHQYLQDAQLSIFLIRLINISYNVSTHENKKNDNINGDKINGFISNNISPISSNLAVFSNSPINSNSVHEKKNDDEQNDTTHIQNKKECLSSSLITHSVSYINKDSVDVLNIHMKREETNMGETPELVQTNENFIYKYLNYILNEKIKDDVDNNHMSDTNLLNNKEKYNYIYKRGDSNKNMSFYILKHIMLGDLEKVYYTCEKKKVTNFFYLLLKNVIKEILISNNIIKIPIQNNNNNNNHDNNNIDVHNINMNNVKIYKSELYLYSINLFDAGLYNLSFVFYFLFFYYIKAYNLNKIYDRYKYFFMLYSEMYLEKYLFSIPFLFSSIFTFPHILKYSKRVDRGERIDFVYSLNVFSRIINGLFILIRNNDDTNNMVNKVTYNNNNNNNNNYYYYNSIYDHLMDILFIKPNEGHDDNYKNYINEEYKNNKIIINWKKEINCIFNLLNKLTYLKIRDISENKINLNYFLINLLSKIWGISRHKKKMFLSGKNKNMNTKKRNINENNIIHHEEDINVIRNKKKIKIYYYYTALNKYKIILTHLFFYFFHLYMKNYNEEYIMFLLINYIISIQFLYITDVVNILLNFFQQKKKKKKSLVALHIAFLQIILFRLTMSNFFVYYNEKRKKETCMDMIQYFDKKKIINNSNTYKNNNINTINNDNNYYYVGNINDEQGKLSIVKPSIYLEKDINIYNIKEVVNRKYFTYYIHLIDLFLCYISILILCFTILKKYYNFFDYNGVYIDKSNSMKKKIKGNRKKKKNLKKLYYVLYVFLKKIKKINWNIESVYKRNVSVTSAFSKFIESYYNTNFDEDKKQINHFYMSNNPCDGKNTNFDEDKKQIKLKHKTSISTKKKLIKNSINNICAQISIKSCEYLQKKKRPSDYMFEKFCIINIFLSVFEFLIGNFHIFAYKSNVFIPNTMNIKKGDLRKEKVHNKSSVQNNNKYKTNINTHFFYYHIYTLLLCIDNLSIHMNNFIYCKMKMLLYNSAYNIKNTLLTFLSFPFFFSKLKVKPNYIKCEHFIDSHISSFFHKHLYLIWKLQNCTYRSFLLFFNEEFYNFNDYINDKLNHVKEKDKRKKKKEKEKNIIKEESPLFNNTVMNNNFGKNNSGNNNYNNIHHCDNTSDAYINSYKNEYKKFYDLYNRGFKLTEKDYILIPNVCIEKTNIACNHSNFLFKKSKSYEKFASFTSKINFLKKFKKNYVKANFIKCKEKKKKKKKKKNVPQNNYKNHQEQNYNSYYSIDYDNLFKMSSYTSSVLSNPNSDDEYIENDDHYHDHNVKVERTDIYNYDGYYNNIYKGNNNNNNDDDHNNDNYNDNYNDNIFHCYEKKKKNNRHTSIFRQNNKKLPHVIPLSLLFYNFNEKYFMEKNKVDQSNSTILYIHKKNKIKKICILDHLKKLNKKCKFINYISYNDIEYDNKYISKKKKKKIILNEGYNNEINKKSKNHSSMINTSNKTIVSSDIHNTSNILPQFIFQNRESQADAHIEPKNENIQNGKPHILQLQKRSLGSDSIYDENGNINEQNFNVSNTIEEEGEGEGEGEEEGNNQNRNDHNNDARLNHEQNDLVKEEKENMNKIMIHNNNKNNHNKKNQKVFLDINMNKLLYIYKCMHIQCMHNLTPLCSFLNTFVPNDYSITNFFHNTYNNYFVNNIFFHNFFYTYDNSLTLLLNSNNMNSLHYHNDIISHSSKGRNKNKINNHMDDNYNNGANIYNNGDNIYNNGDNIYNNFDLSSGYEKKEHFNNLHTDKEKYEIEKSKNIKSVGINNKYNNNMNAYDEIKNNLIISKTAEKYMEMLLLLLYNNMRLYDKDKINDTNNTKKNEFRYFFEYIDKNINSCIRKKYNFINQLSDEQRNISFFKTGGIISHPFLPFFALIHINNNEKNMNEQIIDKEKFQIKFCRFTDNYDDISYKYGSITSMTWNDSGNLLMVSDDEGYLYIYNIFLGNFIWTKTKERALYKKNLTSSSKNASKETKNKDIPNVTNDNTCSVKCVSDYRQEEKERGQHYKGRKDDQETYEEEYDEESEQDDYYDDDYYDDDYYDDDYYDDDYYDDNSYDDDYYDDEKKMNKKSLPYNKTQKRYQRKDKNNKLRNFFKENILKKKKKYMMEKETKDMIYMKNMRKLHIMRIKRRRKKLNKKKGYIIKEAMCVIKLHDQIIDIKYLNDNNFYIISIGKGVNKKCLNNNTVFINSYFMKSQENHMNKEKTETPRNCNIYKENMMNMKSFMDDNKYSNNMMSSPYIQYVNNLTISNNNNNNNDRINEKNAILDNFNITKKKNKMYTTKNNDTSNNNNNNNYYNNNNHVDTFLNQHVLKSKKSYFKSRFFYFDSSNIIPMKFFKKNKKLQEQNDILDNICICIWDMCSILTNEEKQYLKNKNVEMNTNENVNNKTESKKMKKKKSVILHPSLVCVISNLSKYYINNENIKNMNSYNNNNNNNINLYNNNNNNNNNNCITSFSVWTSTFTNYMYKSVCPFEKQNSMPLNEVGKNSTELSEPPKKKSIFWSLFKNKIHSDHFSQDAYIFYGDQLGYIHLIHLQLHREIYCFKPFDFPIFKIFITTNMCTKLLILAEDRLKIYEILPGLQVVFIKEIEIKHDVSPKKCICEEKIHELKERRKKEEHENEGISIFNLSYFLSSNYHKKQSNTRSDEKMNSSYNYSYNRMPSDNNKSNNLLNGSAQNVNTNDSKKTVQLYSFQKNDKKKEKNTNSSFNSISHLKSPSENSEEMDIHSDKEGYQSVIIGGINFGYLGFNFSKFMNNKKKITIIDAYLLSTTHLVTISNNGTIALIKI</sequence>
<feature type="transmembrane region" description="Helical" evidence="2">
    <location>
        <begin position="2925"/>
        <end position="2949"/>
    </location>
</feature>
<feature type="compositionally biased region" description="Basic and acidic residues" evidence="1">
    <location>
        <begin position="4352"/>
        <end position="4367"/>
    </location>
</feature>
<proteinExistence type="predicted"/>
<reference evidence="3 4" key="2">
    <citation type="submission" date="2013-02" db="EMBL/GenBank/DDBJ databases">
        <title>The Genome Sequence of Plasmodium falciparum FCH/4.</title>
        <authorList>
            <consortium name="The Broad Institute Genome Sequencing Platform"/>
            <consortium name="The Broad Institute Genome Sequencing Center for Infectious Disease"/>
            <person name="Neafsey D."/>
            <person name="Cheeseman I."/>
            <person name="Volkman S."/>
            <person name="Adams J."/>
            <person name="Walker B."/>
            <person name="Young S.K."/>
            <person name="Zeng Q."/>
            <person name="Gargeya S."/>
            <person name="Fitzgerald M."/>
            <person name="Haas B."/>
            <person name="Abouelleil A."/>
            <person name="Alvarado L."/>
            <person name="Arachchi H.M."/>
            <person name="Berlin A.M."/>
            <person name="Chapman S.B."/>
            <person name="Dewar J."/>
            <person name="Goldberg J."/>
            <person name="Griggs A."/>
            <person name="Gujja S."/>
            <person name="Hansen M."/>
            <person name="Howarth C."/>
            <person name="Imamovic A."/>
            <person name="Larimer J."/>
            <person name="McCowan C."/>
            <person name="Murphy C."/>
            <person name="Neiman D."/>
            <person name="Pearson M."/>
            <person name="Priest M."/>
            <person name="Roberts A."/>
            <person name="Saif S."/>
            <person name="Shea T."/>
            <person name="Sisk P."/>
            <person name="Sykes S."/>
            <person name="Wortman J."/>
            <person name="Nusbaum C."/>
            <person name="Birren B."/>
        </authorList>
    </citation>
    <scope>NUCLEOTIDE SEQUENCE [LARGE SCALE GENOMIC DNA]</scope>
    <source>
        <strain evidence="3 4">FCH/4</strain>
    </source>
</reference>
<feature type="compositionally biased region" description="Polar residues" evidence="1">
    <location>
        <begin position="5054"/>
        <end position="5069"/>
    </location>
</feature>
<gene>
    <name evidence="3" type="ORF">PFFCH_01287</name>
</gene>
<dbReference type="GO" id="GO:0043291">
    <property type="term" value="C:RAVE complex"/>
    <property type="evidence" value="ECO:0007669"/>
    <property type="project" value="TreeGrafter"/>
</dbReference>
<feature type="compositionally biased region" description="Acidic residues" evidence="1">
    <location>
        <begin position="4368"/>
        <end position="4387"/>
    </location>
</feature>
<feature type="compositionally biased region" description="Acidic residues" evidence="1">
    <location>
        <begin position="3890"/>
        <end position="3903"/>
    </location>
</feature>
<feature type="compositionally biased region" description="Basic and acidic residues" evidence="1">
    <location>
        <begin position="1811"/>
        <end position="1836"/>
    </location>
</feature>
<evidence type="ECO:0000256" key="2">
    <source>
        <dbReference type="SAM" id="Phobius"/>
    </source>
</evidence>
<accession>A0A024VS36</accession>
<feature type="compositionally biased region" description="Low complexity" evidence="1">
    <location>
        <begin position="1874"/>
        <end position="1884"/>
    </location>
</feature>
<feature type="region of interest" description="Disordered" evidence="1">
    <location>
        <begin position="4990"/>
        <end position="5073"/>
    </location>
</feature>
<feature type="transmembrane region" description="Helical" evidence="2">
    <location>
        <begin position="3345"/>
        <end position="3368"/>
    </location>
</feature>
<feature type="region of interest" description="Disordered" evidence="1">
    <location>
        <begin position="1996"/>
        <end position="2023"/>
    </location>
</feature>
<dbReference type="GO" id="GO:0007035">
    <property type="term" value="P:vacuolar acidification"/>
    <property type="evidence" value="ECO:0007669"/>
    <property type="project" value="TreeGrafter"/>
</dbReference>
<dbReference type="PANTHER" id="PTHR13950:SF9">
    <property type="entry name" value="RABCONNECTIN-3A"/>
    <property type="match status" value="1"/>
</dbReference>
<feature type="transmembrane region" description="Helical" evidence="2">
    <location>
        <begin position="2684"/>
        <end position="2702"/>
    </location>
</feature>
<feature type="compositionally biased region" description="Polar residues" evidence="1">
    <location>
        <begin position="5001"/>
        <end position="5044"/>
    </location>
</feature>
<organism evidence="3 4">
    <name type="scientific">Plasmodium falciparum FCH/4</name>
    <dbReference type="NCBI Taxonomy" id="1036724"/>
    <lineage>
        <taxon>Eukaryota</taxon>
        <taxon>Sar</taxon>
        <taxon>Alveolata</taxon>
        <taxon>Apicomplexa</taxon>
        <taxon>Aconoidasida</taxon>
        <taxon>Haemosporida</taxon>
        <taxon>Plasmodiidae</taxon>
        <taxon>Plasmodium</taxon>
        <taxon>Plasmodium (Laverania)</taxon>
    </lineage>
</organism>
<keyword evidence="2" id="KW-0472">Membrane</keyword>
<feature type="transmembrane region" description="Helical" evidence="2">
    <location>
        <begin position="2630"/>
        <end position="2657"/>
    </location>
</feature>
<feature type="transmembrane region" description="Helical" evidence="2">
    <location>
        <begin position="3316"/>
        <end position="3333"/>
    </location>
</feature>
<feature type="transmembrane region" description="Helical" evidence="2">
    <location>
        <begin position="2961"/>
        <end position="2986"/>
    </location>
</feature>
<feature type="region of interest" description="Disordered" evidence="1">
    <location>
        <begin position="4352"/>
        <end position="4387"/>
    </location>
</feature>
<feature type="compositionally biased region" description="Acidic residues" evidence="1">
    <location>
        <begin position="1889"/>
        <end position="1909"/>
    </location>
</feature>
<feature type="compositionally biased region" description="Basic and acidic residues" evidence="1">
    <location>
        <begin position="1862"/>
        <end position="1872"/>
    </location>
</feature>
<evidence type="ECO:0008006" key="5">
    <source>
        <dbReference type="Google" id="ProtNLM"/>
    </source>
</evidence>
<feature type="region of interest" description="Disordered" evidence="1">
    <location>
        <begin position="3575"/>
        <end position="3594"/>
    </location>
</feature>
<keyword evidence="2" id="KW-1133">Transmembrane helix</keyword>
<dbReference type="OrthoDB" id="342131at2759"/>
<reference evidence="3 4" key="1">
    <citation type="submission" date="2013-02" db="EMBL/GenBank/DDBJ databases">
        <title>The Genome Annotation of Plasmodium falciparum FCH/4.</title>
        <authorList>
            <consortium name="The Broad Institute Genome Sequencing Platform"/>
            <consortium name="The Broad Institute Genome Sequencing Center for Infectious Disease"/>
            <person name="Neafsey D."/>
            <person name="Hoffman S."/>
            <person name="Volkman S."/>
            <person name="Rosenthal P."/>
            <person name="Walker B."/>
            <person name="Young S.K."/>
            <person name="Zeng Q."/>
            <person name="Gargeya S."/>
            <person name="Fitzgerald M."/>
            <person name="Haas B."/>
            <person name="Abouelleil A."/>
            <person name="Allen A.W."/>
            <person name="Alvarado L."/>
            <person name="Arachchi H.M."/>
            <person name="Berlin A.M."/>
            <person name="Chapman S.B."/>
            <person name="Gainer-Dewar J."/>
            <person name="Goldberg J."/>
            <person name="Griggs A."/>
            <person name="Gujja S."/>
            <person name="Hansen M."/>
            <person name="Howarth C."/>
            <person name="Imamovic A."/>
            <person name="Ireland A."/>
            <person name="Larimer J."/>
            <person name="McCowan C."/>
            <person name="Murphy C."/>
            <person name="Pearson M."/>
            <person name="Poon T.W."/>
            <person name="Priest M."/>
            <person name="Roberts A."/>
            <person name="Saif S."/>
            <person name="Shea T."/>
            <person name="Sisk P."/>
            <person name="Sykes S."/>
            <person name="Wortman J."/>
            <person name="Nusbaum C."/>
            <person name="Birren B."/>
        </authorList>
    </citation>
    <scope>NUCLEOTIDE SEQUENCE [LARGE SCALE GENOMIC DNA]</scope>
    <source>
        <strain evidence="3 4">FCH/4</strain>
    </source>
</reference>
<feature type="transmembrane region" description="Helical" evidence="2">
    <location>
        <begin position="3070"/>
        <end position="3092"/>
    </location>
</feature>
<feature type="region of interest" description="Disordered" evidence="1">
    <location>
        <begin position="1849"/>
        <end position="1923"/>
    </location>
</feature>
<evidence type="ECO:0000313" key="3">
    <source>
        <dbReference type="EMBL" id="ETW31267.1"/>
    </source>
</evidence>
<feature type="transmembrane region" description="Helical" evidence="2">
    <location>
        <begin position="3252"/>
        <end position="3274"/>
    </location>
</feature>
<feature type="compositionally biased region" description="Basic and acidic residues" evidence="1">
    <location>
        <begin position="3908"/>
        <end position="3918"/>
    </location>
</feature>
<name>A0A024VS36_PLAFA</name>
<evidence type="ECO:0000313" key="4">
    <source>
        <dbReference type="Proteomes" id="UP000030656"/>
    </source>
</evidence>
<dbReference type="EMBL" id="KI927858">
    <property type="protein sequence ID" value="ETW31267.1"/>
    <property type="molecule type" value="Genomic_DNA"/>
</dbReference>
<dbReference type="PANTHER" id="PTHR13950">
    <property type="entry name" value="RABCONNECTIN-RELATED"/>
    <property type="match status" value="1"/>
</dbReference>
<feature type="region of interest" description="Disordered" evidence="1">
    <location>
        <begin position="1808"/>
        <end position="1837"/>
    </location>
</feature>
<keyword evidence="2" id="KW-0812">Transmembrane</keyword>
<feature type="transmembrane region" description="Helical" evidence="2">
    <location>
        <begin position="2892"/>
        <end position="2913"/>
    </location>
</feature>
<dbReference type="InterPro" id="IPR052208">
    <property type="entry name" value="DmX-like/RAVE_component"/>
</dbReference>
<protein>
    <recommendedName>
        <fullName evidence="5">RAVE complex protein Rav1 C-terminal domain-containing protein</fullName>
    </recommendedName>
</protein>
<feature type="compositionally biased region" description="Basic and acidic residues" evidence="1">
    <location>
        <begin position="1403"/>
        <end position="1416"/>
    </location>
</feature>
<feature type="region of interest" description="Disordered" evidence="1">
    <location>
        <begin position="1403"/>
        <end position="1425"/>
    </location>
</feature>
<evidence type="ECO:0000256" key="1">
    <source>
        <dbReference type="SAM" id="MobiDB-lite"/>
    </source>
</evidence>
<feature type="compositionally biased region" description="Low complexity" evidence="1">
    <location>
        <begin position="3583"/>
        <end position="3594"/>
    </location>
</feature>
<feature type="compositionally biased region" description="Polar residues" evidence="1">
    <location>
        <begin position="1912"/>
        <end position="1921"/>
    </location>
</feature>
<dbReference type="Proteomes" id="UP000030656">
    <property type="component" value="Unassembled WGS sequence"/>
</dbReference>
<feature type="compositionally biased region" description="Basic and acidic residues" evidence="1">
    <location>
        <begin position="2011"/>
        <end position="2023"/>
    </location>
</feature>